<feature type="region of interest" description="Disordered" evidence="1">
    <location>
        <begin position="1"/>
        <end position="93"/>
    </location>
</feature>
<evidence type="ECO:0000256" key="1">
    <source>
        <dbReference type="SAM" id="MobiDB-lite"/>
    </source>
</evidence>
<reference evidence="2 3" key="1">
    <citation type="submission" date="2019-08" db="EMBL/GenBank/DDBJ databases">
        <title>Genome sequencing of Paenibacillus faecis DSM 23593(T).</title>
        <authorList>
            <person name="Kook J.-K."/>
            <person name="Park S.-N."/>
            <person name="Lim Y.K."/>
        </authorList>
    </citation>
    <scope>NUCLEOTIDE SEQUENCE [LARGE SCALE GENOMIC DNA]</scope>
    <source>
        <strain evidence="2 3">DSM 23593</strain>
    </source>
</reference>
<gene>
    <name evidence="2" type="ORF">FRY98_03460</name>
</gene>
<sequence>MSPENNSNKEDSLGLDEQMQGTEQSDIPTKDKPTVVPEQVQQPTFDFPGTIDNKEKLTAIQLKNTTSYDRQLKPNSRSNSTKKKPKDGPTISSGDLLEFRMKRLLYHMGYFTKTGILLKTSNDDAADPITDLDVFGIYIHRDFSKKTLWVDCKSGQARPHDRLTWIQGIQSSLKADDVIFVKNDVRFATKQYARKTGVQILDIRLIDKLESDFGVKYSDWRGSWDYNILKDKKITFSRISIPNNESFKKIGSFISSDYWNLDNFTKAKKSITALRDLSSYVTLPLEESQLSAIRWAIYELVCLLTLAILDISKEVYYFSEEERRETITEGLISSEIPIKKRNEILDASFKIAFSLVKQQIPDFNIPTNKQTVNLTPPSYHEAFLDMISRITKNPHAYYDILRYFDFVLYEYDLKGKGINEKELGQYFNDIKSITMSAKTLLHFIHQITGIPKQIFSSLI</sequence>
<keyword evidence="3" id="KW-1185">Reference proteome</keyword>
<dbReference type="Proteomes" id="UP000325218">
    <property type="component" value="Unassembled WGS sequence"/>
</dbReference>
<evidence type="ECO:0000313" key="2">
    <source>
        <dbReference type="EMBL" id="TYA14747.1"/>
    </source>
</evidence>
<organism evidence="2 3">
    <name type="scientific">Paenibacillus faecis</name>
    <dbReference type="NCBI Taxonomy" id="862114"/>
    <lineage>
        <taxon>Bacteria</taxon>
        <taxon>Bacillati</taxon>
        <taxon>Bacillota</taxon>
        <taxon>Bacilli</taxon>
        <taxon>Bacillales</taxon>
        <taxon>Paenibacillaceae</taxon>
        <taxon>Paenibacillus</taxon>
    </lineage>
</organism>
<dbReference type="OrthoDB" id="2080747at2"/>
<name>A0A5D0D0U2_9BACL</name>
<dbReference type="EMBL" id="VSDO01000001">
    <property type="protein sequence ID" value="TYA14747.1"/>
    <property type="molecule type" value="Genomic_DNA"/>
</dbReference>
<dbReference type="AlphaFoldDB" id="A0A5D0D0U2"/>
<dbReference type="RefSeq" id="WP_148450341.1">
    <property type="nucleotide sequence ID" value="NZ_VSDO01000001.1"/>
</dbReference>
<proteinExistence type="predicted"/>
<accession>A0A5D0D0U2</accession>
<comment type="caution">
    <text evidence="2">The sequence shown here is derived from an EMBL/GenBank/DDBJ whole genome shotgun (WGS) entry which is preliminary data.</text>
</comment>
<feature type="compositionally biased region" description="Polar residues" evidence="1">
    <location>
        <begin position="61"/>
        <end position="79"/>
    </location>
</feature>
<protein>
    <submittedName>
        <fullName evidence="2">Uncharacterized protein</fullName>
    </submittedName>
</protein>
<evidence type="ECO:0000313" key="3">
    <source>
        <dbReference type="Proteomes" id="UP000325218"/>
    </source>
</evidence>